<comment type="caution">
    <text evidence="2">The sequence shown here is derived from an EMBL/GenBank/DDBJ whole genome shotgun (WGS) entry which is preliminary data.</text>
</comment>
<feature type="domain" description="Rad50/SbcC-type AAA" evidence="1">
    <location>
        <begin position="27"/>
        <end position="117"/>
    </location>
</feature>
<organism evidence="2 3">
    <name type="scientific">Pseudomonas syringae pv. primulae</name>
    <dbReference type="NCBI Taxonomy" id="251707"/>
    <lineage>
        <taxon>Bacteria</taxon>
        <taxon>Pseudomonadati</taxon>
        <taxon>Pseudomonadota</taxon>
        <taxon>Gammaproteobacteria</taxon>
        <taxon>Pseudomonadales</taxon>
        <taxon>Pseudomonadaceae</taxon>
        <taxon>Pseudomonas</taxon>
    </lineage>
</organism>
<dbReference type="GO" id="GO:0016887">
    <property type="term" value="F:ATP hydrolysis activity"/>
    <property type="evidence" value="ECO:0007669"/>
    <property type="project" value="InterPro"/>
</dbReference>
<dbReference type="InterPro" id="IPR038729">
    <property type="entry name" value="Rad50/SbcC_AAA"/>
</dbReference>
<dbReference type="Proteomes" id="UP000281350">
    <property type="component" value="Unassembled WGS sequence"/>
</dbReference>
<accession>A0A3M3XBT5</accession>
<proteinExistence type="predicted"/>
<dbReference type="AlphaFoldDB" id="A0A3M3XBT5"/>
<dbReference type="GO" id="GO:0006302">
    <property type="term" value="P:double-strand break repair"/>
    <property type="evidence" value="ECO:0007669"/>
    <property type="project" value="InterPro"/>
</dbReference>
<dbReference type="Gene3D" id="3.40.50.300">
    <property type="entry name" value="P-loop containing nucleotide triphosphate hydrolases"/>
    <property type="match status" value="1"/>
</dbReference>
<dbReference type="Pfam" id="PF13476">
    <property type="entry name" value="AAA_23"/>
    <property type="match status" value="1"/>
</dbReference>
<dbReference type="EMBL" id="RBPY01000204">
    <property type="protein sequence ID" value="RMO67379.1"/>
    <property type="molecule type" value="Genomic_DNA"/>
</dbReference>
<evidence type="ECO:0000313" key="3">
    <source>
        <dbReference type="Proteomes" id="UP000281350"/>
    </source>
</evidence>
<protein>
    <recommendedName>
        <fullName evidence="1">Rad50/SbcC-type AAA domain-containing protein</fullName>
    </recommendedName>
</protein>
<evidence type="ECO:0000313" key="2">
    <source>
        <dbReference type="EMBL" id="RMO67379.1"/>
    </source>
</evidence>
<name>A0A3M3XBT5_9PSED</name>
<sequence>MGITVFIKSIKISIDTNEGPFGFLTYFKRNLNIIRGRNSAGKSTIVHSILYALGMEQLLGAQNDKALTYVLKDYVEYGGRKCFITRSLVMMELESNGKTITVTRKIREEKVDPRLVEIQECAVLTKGEQAEPLYRYLHDGGSAQIEEGYYTYLENFLGLDLPQVPHKSGTQTKLYLQYVFAALAIEQKRGWTDYIANLPYFGVRDARIKIVDYLVGTNVFELDAKRARLDHESVQLNTAWLDITKALSNDALKNSIQVLSLPTAPTAVFHASEVSYLKRTAQGPVSLDEYKNSQFQALLRLQQEETKWKDATPEATLKQIEEETERLLRLTAAYEATLGELTLHRASRSANTVHLKQAQDELIKNKAAQKLINFGASLDLSIAKDVCPACHQDVGHSLTDLHEHTPHMDIKTNIDYLQSQIRMLERDSASIALSMRETTVTSEDLTRRISESKSRLRALRSDITTTSTVSKANLRQQLQMEMDIEEASMFTQRNRERLERLEALAIEVDLNQKARASLPKEHYSETDQKKYDLFAKLFRSNVGAFDYHSAPVKDIIFNTDNLLPELAKIELREIYQKDFSEIKQASEERSSRDSSNIAQESSASDFVRLIWSYIFTLYETSSHPTVNGNHPGFLLLDEPGQHSMATKSQQALFMKLAAAKDLQSIVAASFDDSESTYRESTHNVDFKLIKLGDKAITPGGDTDPVGE</sequence>
<dbReference type="InterPro" id="IPR027417">
    <property type="entry name" value="P-loop_NTPase"/>
</dbReference>
<evidence type="ECO:0000259" key="1">
    <source>
        <dbReference type="Pfam" id="PF13476"/>
    </source>
</evidence>
<reference evidence="2 3" key="1">
    <citation type="submission" date="2018-08" db="EMBL/GenBank/DDBJ databases">
        <title>Recombination of ecologically and evolutionarily significant loci maintains genetic cohesion in the Pseudomonas syringae species complex.</title>
        <authorList>
            <person name="Dillon M."/>
            <person name="Thakur S."/>
            <person name="Almeida R.N.D."/>
            <person name="Weir B.S."/>
            <person name="Guttman D.S."/>
        </authorList>
    </citation>
    <scope>NUCLEOTIDE SEQUENCE [LARGE SCALE GENOMIC DNA]</scope>
    <source>
        <strain evidence="2 3">ICMP 2732</strain>
    </source>
</reference>
<gene>
    <name evidence="2" type="ORF">ALQ36_00748</name>
</gene>